<feature type="region of interest" description="Disordered" evidence="1">
    <location>
        <begin position="31"/>
        <end position="52"/>
    </location>
</feature>
<dbReference type="InterPro" id="IPR008979">
    <property type="entry name" value="Galactose-bd-like_sf"/>
</dbReference>
<dbReference type="STRING" id="415747.SAMN03097708_01616"/>
<organism evidence="2 3">
    <name type="scientific">Thiohalomonas denitrificans</name>
    <dbReference type="NCBI Taxonomy" id="415747"/>
    <lineage>
        <taxon>Bacteria</taxon>
        <taxon>Pseudomonadati</taxon>
        <taxon>Pseudomonadota</taxon>
        <taxon>Gammaproteobacteria</taxon>
        <taxon>Thiohalomonadales</taxon>
        <taxon>Thiohalomonadaceae</taxon>
        <taxon>Thiohalomonas</taxon>
    </lineage>
</organism>
<evidence type="ECO:0000313" key="3">
    <source>
        <dbReference type="Proteomes" id="UP000199648"/>
    </source>
</evidence>
<accession>A0A1G5Q9I2</accession>
<keyword evidence="3" id="KW-1185">Reference proteome</keyword>
<reference evidence="2 3" key="1">
    <citation type="submission" date="2016-10" db="EMBL/GenBank/DDBJ databases">
        <authorList>
            <person name="de Groot N.N."/>
        </authorList>
    </citation>
    <scope>NUCLEOTIDE SEQUENCE [LARGE SCALE GENOMIC DNA]</scope>
    <source>
        <strain evidence="2 3">HLD2</strain>
    </source>
</reference>
<dbReference type="RefSeq" id="WP_092995110.1">
    <property type="nucleotide sequence ID" value="NZ_FMWD01000004.1"/>
</dbReference>
<gene>
    <name evidence="2" type="ORF">SAMN03097708_01616</name>
</gene>
<proteinExistence type="predicted"/>
<dbReference type="SUPFAM" id="SSF49785">
    <property type="entry name" value="Galactose-binding domain-like"/>
    <property type="match status" value="1"/>
</dbReference>
<dbReference type="EMBL" id="FMWD01000004">
    <property type="protein sequence ID" value="SCZ58140.1"/>
    <property type="molecule type" value="Genomic_DNA"/>
</dbReference>
<evidence type="ECO:0000256" key="1">
    <source>
        <dbReference type="SAM" id="MobiDB-lite"/>
    </source>
</evidence>
<dbReference type="Proteomes" id="UP000199648">
    <property type="component" value="Unassembled WGS sequence"/>
</dbReference>
<protein>
    <recommendedName>
        <fullName evidence="4">F5/8 type C domain-containing protein</fullName>
    </recommendedName>
</protein>
<dbReference type="Gene3D" id="2.60.120.260">
    <property type="entry name" value="Galactose-binding domain-like"/>
    <property type="match status" value="1"/>
</dbReference>
<evidence type="ECO:0000313" key="2">
    <source>
        <dbReference type="EMBL" id="SCZ58140.1"/>
    </source>
</evidence>
<sequence length="157" mass="18288">MRKRVIERQARPSPAEAEGWLDLERIARAELTSEDPQHPFENTLAPPGRDGWRAEVPGPQTIRLLFDEPQRIQRIHLVFEEHELNRTQEFVVRWSTSGGHTYREIVRQQYNFSPPTTEREEEELQTELNGLTALEIEIIPDIDRGDARASLKELRLA</sequence>
<evidence type="ECO:0008006" key="4">
    <source>
        <dbReference type="Google" id="ProtNLM"/>
    </source>
</evidence>
<dbReference type="OrthoDB" id="5572942at2"/>
<name>A0A1G5Q9I2_9GAMM</name>
<dbReference type="AlphaFoldDB" id="A0A1G5Q9I2"/>